<dbReference type="Pfam" id="PF08369">
    <property type="entry name" value="PCP_red"/>
    <property type="match status" value="1"/>
</dbReference>
<dbReference type="EMBL" id="UOGC01000082">
    <property type="protein sequence ID" value="VAX18973.1"/>
    <property type="molecule type" value="Genomic_DNA"/>
</dbReference>
<gene>
    <name evidence="4" type="ORF">MNBD_NITROSPINAE01-1963</name>
</gene>
<evidence type="ECO:0000259" key="3">
    <source>
        <dbReference type="Pfam" id="PF08369"/>
    </source>
</evidence>
<feature type="domain" description="UspA" evidence="2">
    <location>
        <begin position="170"/>
        <end position="327"/>
    </location>
</feature>
<dbReference type="InterPro" id="IPR013580">
    <property type="entry name" value="LI-POR_suB-like_C"/>
</dbReference>
<accession>A0A3B1C318</accession>
<dbReference type="Gene3D" id="3.40.50.620">
    <property type="entry name" value="HUPs"/>
    <property type="match status" value="2"/>
</dbReference>
<reference evidence="4" key="1">
    <citation type="submission" date="2018-06" db="EMBL/GenBank/DDBJ databases">
        <authorList>
            <person name="Zhirakovskaya E."/>
        </authorList>
    </citation>
    <scope>NUCLEOTIDE SEQUENCE</scope>
</reference>
<name>A0A3B1C318_9ZZZZ</name>
<evidence type="ECO:0000256" key="1">
    <source>
        <dbReference type="ARBA" id="ARBA00008791"/>
    </source>
</evidence>
<dbReference type="CDD" id="cd00293">
    <property type="entry name" value="USP-like"/>
    <property type="match status" value="2"/>
</dbReference>
<dbReference type="Pfam" id="PF00582">
    <property type="entry name" value="Usp"/>
    <property type="match status" value="2"/>
</dbReference>
<evidence type="ECO:0000313" key="4">
    <source>
        <dbReference type="EMBL" id="VAX18973.1"/>
    </source>
</evidence>
<comment type="similarity">
    <text evidence="1">Belongs to the universal stress protein A family.</text>
</comment>
<evidence type="ECO:0008006" key="5">
    <source>
        <dbReference type="Google" id="ProtNLM"/>
    </source>
</evidence>
<sequence>MYKNILVTLDNSRYSLWGLDYALDMAKSFGSKLVGNHVYAARLHEKRFIQMEPGLPAEFQNPEEMQKQRDIHAELIEKGLSVISDSYLDVFEARCEKRGIPYDRKSMEGKNYSELVKDIKDSSYDLVALGARGLGEVDTTQIGSVCERVTRRIGVDTLVMKNGVPIKGGHIVVGIDGSEQSFAAMQSAVAMSKHLGCKVTALSVFDPHFHYKAFDSIAEVLSEEAGETFKFKDQERLHKEIIDSGLERIYEDHLKSANTMAERLGVKINSELLEGKPYDAILKWLEVHDDVALLLLGKIGVHSDDELDIGSNSENLLRNASCNVMLISRRERPEEGVDTLQDDMEWTNEALELLNRVPGFVRNMVRGHMEAQARKADAPKVTAEMMKTARSKMGM</sequence>
<dbReference type="InterPro" id="IPR006015">
    <property type="entry name" value="Universal_stress_UspA"/>
</dbReference>
<feature type="domain" description="Light-independent protochlorophyllide reductase subunit B-like C-terminal" evidence="3">
    <location>
        <begin position="346"/>
        <end position="390"/>
    </location>
</feature>
<dbReference type="PANTHER" id="PTHR46268">
    <property type="entry name" value="STRESS RESPONSE PROTEIN NHAX"/>
    <property type="match status" value="1"/>
</dbReference>
<dbReference type="GO" id="GO:0015979">
    <property type="term" value="P:photosynthesis"/>
    <property type="evidence" value="ECO:0007669"/>
    <property type="project" value="InterPro"/>
</dbReference>
<dbReference type="AlphaFoldDB" id="A0A3B1C318"/>
<feature type="domain" description="UspA" evidence="2">
    <location>
        <begin position="1"/>
        <end position="161"/>
    </location>
</feature>
<protein>
    <recommendedName>
        <fullName evidence="5">Universal stress protein</fullName>
    </recommendedName>
</protein>
<organism evidence="4">
    <name type="scientific">hydrothermal vent metagenome</name>
    <dbReference type="NCBI Taxonomy" id="652676"/>
    <lineage>
        <taxon>unclassified sequences</taxon>
        <taxon>metagenomes</taxon>
        <taxon>ecological metagenomes</taxon>
    </lineage>
</organism>
<proteinExistence type="inferred from homology"/>
<dbReference type="GO" id="GO:0016491">
    <property type="term" value="F:oxidoreductase activity"/>
    <property type="evidence" value="ECO:0007669"/>
    <property type="project" value="InterPro"/>
</dbReference>
<dbReference type="PANTHER" id="PTHR46268:SF6">
    <property type="entry name" value="UNIVERSAL STRESS PROTEIN UP12"/>
    <property type="match status" value="1"/>
</dbReference>
<dbReference type="GO" id="GO:0015995">
    <property type="term" value="P:chlorophyll biosynthetic process"/>
    <property type="evidence" value="ECO:0007669"/>
    <property type="project" value="InterPro"/>
</dbReference>
<dbReference type="SUPFAM" id="SSF52402">
    <property type="entry name" value="Adenine nucleotide alpha hydrolases-like"/>
    <property type="match status" value="2"/>
</dbReference>
<dbReference type="InterPro" id="IPR014729">
    <property type="entry name" value="Rossmann-like_a/b/a_fold"/>
</dbReference>
<dbReference type="InterPro" id="IPR006016">
    <property type="entry name" value="UspA"/>
</dbReference>
<dbReference type="PRINTS" id="PR01438">
    <property type="entry name" value="UNVRSLSTRESS"/>
</dbReference>
<dbReference type="Gene3D" id="1.10.8.550">
    <property type="entry name" value="Proto-chlorophyllide reductase 57 kD subunit B"/>
    <property type="match status" value="1"/>
</dbReference>
<evidence type="ECO:0000259" key="2">
    <source>
        <dbReference type="Pfam" id="PF00582"/>
    </source>
</evidence>
<dbReference type="InterPro" id="IPR042298">
    <property type="entry name" value="P-CP_red_C"/>
</dbReference>